<dbReference type="AlphaFoldDB" id="A0A917EB97"/>
<reference evidence="1 2" key="1">
    <citation type="journal article" date="2014" name="Int. J. Syst. Evol. Microbiol.">
        <title>Complete genome sequence of Corynebacterium casei LMG S-19264T (=DSM 44701T), isolated from a smear-ripened cheese.</title>
        <authorList>
            <consortium name="US DOE Joint Genome Institute (JGI-PGF)"/>
            <person name="Walter F."/>
            <person name="Albersmeier A."/>
            <person name="Kalinowski J."/>
            <person name="Ruckert C."/>
        </authorList>
    </citation>
    <scope>NUCLEOTIDE SEQUENCE [LARGE SCALE GENOMIC DNA]</scope>
    <source>
        <strain evidence="1 2">CGMCC 1.12925</strain>
    </source>
</reference>
<evidence type="ECO:0008006" key="3">
    <source>
        <dbReference type="Google" id="ProtNLM"/>
    </source>
</evidence>
<proteinExistence type="predicted"/>
<name>A0A917EB97_9FLAO</name>
<evidence type="ECO:0000313" key="1">
    <source>
        <dbReference type="EMBL" id="GGE20798.1"/>
    </source>
</evidence>
<accession>A0A917EB97</accession>
<sequence length="175" mass="20364">MKSTQLVALFLIFLSSCTAKKITDYENGILKFSGCPDGGDCNIEQIRDTQISLEKDDTGKLYPELKKSNTYHLYKITYNKQTDINLADTEYQEVIYFEIEKSKTFRQFNNKALDRAKVTYGRLCRCPEETGYEPIYDGKLYFETFRQVTEIKLEIIPKTLPVIMNNFQVKVAFND</sequence>
<dbReference type="Proteomes" id="UP000599688">
    <property type="component" value="Unassembled WGS sequence"/>
</dbReference>
<comment type="caution">
    <text evidence="1">The sequence shown here is derived from an EMBL/GenBank/DDBJ whole genome shotgun (WGS) entry which is preliminary data.</text>
</comment>
<organism evidence="1 2">
    <name type="scientific">Psychroflexus salis</name>
    <dbReference type="NCBI Taxonomy" id="1526574"/>
    <lineage>
        <taxon>Bacteria</taxon>
        <taxon>Pseudomonadati</taxon>
        <taxon>Bacteroidota</taxon>
        <taxon>Flavobacteriia</taxon>
        <taxon>Flavobacteriales</taxon>
        <taxon>Flavobacteriaceae</taxon>
        <taxon>Psychroflexus</taxon>
    </lineage>
</organism>
<dbReference type="RefSeq" id="WP_188406944.1">
    <property type="nucleotide sequence ID" value="NZ_BMGL01000013.1"/>
</dbReference>
<dbReference type="EMBL" id="BMGL01000013">
    <property type="protein sequence ID" value="GGE20798.1"/>
    <property type="molecule type" value="Genomic_DNA"/>
</dbReference>
<keyword evidence="2" id="KW-1185">Reference proteome</keyword>
<dbReference type="PROSITE" id="PS51257">
    <property type="entry name" value="PROKAR_LIPOPROTEIN"/>
    <property type="match status" value="1"/>
</dbReference>
<evidence type="ECO:0000313" key="2">
    <source>
        <dbReference type="Proteomes" id="UP000599688"/>
    </source>
</evidence>
<gene>
    <name evidence="1" type="ORF">GCM10010831_22300</name>
</gene>
<protein>
    <recommendedName>
        <fullName evidence="3">Lipoprotein</fullName>
    </recommendedName>
</protein>